<feature type="domain" description="EGF-like" evidence="21">
    <location>
        <begin position="139"/>
        <end position="179"/>
    </location>
</feature>
<dbReference type="PROSITE" id="PS01244">
    <property type="entry name" value="ACONITASE_2"/>
    <property type="match status" value="1"/>
</dbReference>
<feature type="disulfide bond" evidence="17">
    <location>
        <begin position="869"/>
        <end position="878"/>
    </location>
</feature>
<evidence type="ECO:0000256" key="13">
    <source>
        <dbReference type="ARBA" id="ARBA00023180"/>
    </source>
</evidence>
<comment type="caution">
    <text evidence="17">Lacks conserved residue(s) required for the propagation of feature annotation.</text>
</comment>
<feature type="disulfide bond" evidence="17">
    <location>
        <begin position="29"/>
        <end position="39"/>
    </location>
</feature>
<evidence type="ECO:0000256" key="4">
    <source>
        <dbReference type="ARBA" id="ARBA00020255"/>
    </source>
</evidence>
<dbReference type="InterPro" id="IPR001881">
    <property type="entry name" value="EGF-like_Ca-bd_dom"/>
</dbReference>
<dbReference type="InterPro" id="IPR001791">
    <property type="entry name" value="Laminin_G"/>
</dbReference>
<evidence type="ECO:0000256" key="14">
    <source>
        <dbReference type="ARBA" id="ARBA00023239"/>
    </source>
</evidence>
<feature type="domain" description="EGF-like" evidence="21">
    <location>
        <begin position="842"/>
        <end position="879"/>
    </location>
</feature>
<dbReference type="SUPFAM" id="SSF53732">
    <property type="entry name" value="Aconitase iron-sulfur domain"/>
    <property type="match status" value="1"/>
</dbReference>
<comment type="similarity">
    <text evidence="2">Belongs to the aconitase/IPM isomerase family.</text>
</comment>
<feature type="domain" description="EGF-like" evidence="21">
    <location>
        <begin position="1074"/>
        <end position="1110"/>
    </location>
</feature>
<protein>
    <recommendedName>
        <fullName evidence="4">Cytoplasmic aconitate hydratase</fullName>
        <ecNumber evidence="3">4.2.1.3</ecNumber>
    </recommendedName>
    <alternativeName>
        <fullName evidence="16">Citrate hydro-lyase</fullName>
    </alternativeName>
</protein>
<keyword evidence="14" id="KW-0456">Lyase</keyword>
<keyword evidence="9" id="KW-0677">Repeat</keyword>
<evidence type="ECO:0000313" key="22">
    <source>
        <dbReference type="EMBL" id="CAG9768738.1"/>
    </source>
</evidence>
<dbReference type="InterPro" id="IPR001030">
    <property type="entry name" value="Acoase/IPM_deHydtase_lsu_aba"/>
</dbReference>
<feature type="domain" description="EGF-like" evidence="21">
    <location>
        <begin position="588"/>
        <end position="626"/>
    </location>
</feature>
<feature type="domain" description="EGF-like" evidence="21">
    <location>
        <begin position="63"/>
        <end position="99"/>
    </location>
</feature>
<keyword evidence="10" id="KW-0408">Iron</keyword>
<evidence type="ECO:0000256" key="5">
    <source>
        <dbReference type="ARBA" id="ARBA00022485"/>
    </source>
</evidence>
<gene>
    <name evidence="22" type="ORF">CEUTPL_LOCUS9262</name>
</gene>
<dbReference type="FunFam" id="2.10.25.10:FF:000472">
    <property type="entry name" value="Uncharacterized protein, isoform A"/>
    <property type="match status" value="1"/>
</dbReference>
<evidence type="ECO:0000256" key="17">
    <source>
        <dbReference type="PROSITE-ProRule" id="PRU00076"/>
    </source>
</evidence>
<dbReference type="OrthoDB" id="283575at2759"/>
<evidence type="ECO:0000256" key="9">
    <source>
        <dbReference type="ARBA" id="ARBA00022737"/>
    </source>
</evidence>
<dbReference type="InterPro" id="IPR018097">
    <property type="entry name" value="EGF_Ca-bd_CS"/>
</dbReference>
<feature type="domain" description="Laminin G" evidence="20">
    <location>
        <begin position="633"/>
        <end position="810"/>
    </location>
</feature>
<evidence type="ECO:0000256" key="1">
    <source>
        <dbReference type="ARBA" id="ARBA00001966"/>
    </source>
</evidence>
<dbReference type="PROSITE" id="PS00010">
    <property type="entry name" value="ASX_HYDROXYL"/>
    <property type="match status" value="4"/>
</dbReference>
<dbReference type="Gene3D" id="2.60.120.200">
    <property type="match status" value="4"/>
</dbReference>
<feature type="domain" description="EGF-like" evidence="21">
    <location>
        <begin position="25"/>
        <end position="61"/>
    </location>
</feature>
<feature type="disulfide bond" evidence="17">
    <location>
        <begin position="616"/>
        <end position="625"/>
    </location>
</feature>
<dbReference type="InterPro" id="IPR009030">
    <property type="entry name" value="Growth_fac_rcpt_cys_sf"/>
</dbReference>
<feature type="domain" description="EGF-like" evidence="21">
    <location>
        <begin position="1336"/>
        <end position="1373"/>
    </location>
</feature>
<dbReference type="PROSITE" id="PS00450">
    <property type="entry name" value="ACONITASE_1"/>
    <property type="match status" value="1"/>
</dbReference>
<dbReference type="FunFam" id="2.10.25.10:FF:000662">
    <property type="entry name" value="Eyes shut, isoform E"/>
    <property type="match status" value="1"/>
</dbReference>
<dbReference type="PROSITE" id="PS01187">
    <property type="entry name" value="EGF_CA"/>
    <property type="match status" value="3"/>
</dbReference>
<dbReference type="GO" id="GO:0048513">
    <property type="term" value="P:animal organ development"/>
    <property type="evidence" value="ECO:0007669"/>
    <property type="project" value="UniProtKB-ARBA"/>
</dbReference>
<dbReference type="PROSITE" id="PS00022">
    <property type="entry name" value="EGF_1"/>
    <property type="match status" value="11"/>
</dbReference>
<dbReference type="CDD" id="cd00054">
    <property type="entry name" value="EGF_CA"/>
    <property type="match status" value="6"/>
</dbReference>
<feature type="disulfide bond" evidence="17">
    <location>
        <begin position="169"/>
        <end position="178"/>
    </location>
</feature>
<keyword evidence="7" id="KW-0479">Metal-binding</keyword>
<dbReference type="SMART" id="SM00181">
    <property type="entry name" value="EGF"/>
    <property type="match status" value="14"/>
</dbReference>
<dbReference type="InterPro" id="IPR013032">
    <property type="entry name" value="EGF-like_CS"/>
</dbReference>
<dbReference type="EC" id="4.2.1.3" evidence="3"/>
<keyword evidence="23" id="KW-1185">Reference proteome</keyword>
<dbReference type="Gene3D" id="2.10.25.10">
    <property type="entry name" value="Laminin"/>
    <property type="match status" value="12"/>
</dbReference>
<dbReference type="SUPFAM" id="SSF57196">
    <property type="entry name" value="EGF/Laminin"/>
    <property type="match status" value="7"/>
</dbReference>
<dbReference type="Pfam" id="PF12661">
    <property type="entry name" value="hEGF"/>
    <property type="match status" value="4"/>
</dbReference>
<feature type="disulfide bond" evidence="17">
    <location>
        <begin position="1140"/>
        <end position="1149"/>
    </location>
</feature>
<feature type="region of interest" description="Disordered" evidence="18">
    <location>
        <begin position="332"/>
        <end position="355"/>
    </location>
</feature>
<dbReference type="Pfam" id="PF00054">
    <property type="entry name" value="Laminin_G_1"/>
    <property type="match status" value="1"/>
</dbReference>
<evidence type="ECO:0000256" key="10">
    <source>
        <dbReference type="ARBA" id="ARBA00023004"/>
    </source>
</evidence>
<comment type="cofactor">
    <cofactor evidence="1">
        <name>[4Fe-4S] cluster</name>
        <dbReference type="ChEBI" id="CHEBI:49883"/>
    </cofactor>
</comment>
<evidence type="ECO:0000256" key="19">
    <source>
        <dbReference type="SAM" id="SignalP"/>
    </source>
</evidence>
<feature type="domain" description="Laminin G" evidence="20">
    <location>
        <begin position="1156"/>
        <end position="1340"/>
    </location>
</feature>
<dbReference type="InterPro" id="IPR000742">
    <property type="entry name" value="EGF"/>
</dbReference>
<dbReference type="SMART" id="SM00282">
    <property type="entry name" value="LamG"/>
    <property type="match status" value="4"/>
</dbReference>
<keyword evidence="6 17" id="KW-0245">EGF-like domain</keyword>
<feature type="region of interest" description="Disordered" evidence="18">
    <location>
        <begin position="418"/>
        <end position="450"/>
    </location>
</feature>
<dbReference type="SMART" id="SM00179">
    <property type="entry name" value="EGF_CA"/>
    <property type="match status" value="12"/>
</dbReference>
<dbReference type="FunFam" id="3.30.499.10:FF:000005">
    <property type="entry name" value="cytoplasmic aconitate hydratase"/>
    <property type="match status" value="1"/>
</dbReference>
<keyword evidence="5" id="KW-0004">4Fe-4S</keyword>
<keyword evidence="13" id="KW-0325">Glycoprotein</keyword>
<dbReference type="NCBIfam" id="NF006757">
    <property type="entry name" value="PRK09277.1"/>
    <property type="match status" value="1"/>
</dbReference>
<evidence type="ECO:0000256" key="11">
    <source>
        <dbReference type="ARBA" id="ARBA00023014"/>
    </source>
</evidence>
<dbReference type="FunFam" id="3.30.499.10:FF:000002">
    <property type="entry name" value="Aconitate hydratase"/>
    <property type="match status" value="1"/>
</dbReference>
<feature type="compositionally biased region" description="Low complexity" evidence="18">
    <location>
        <begin position="432"/>
        <end position="450"/>
    </location>
</feature>
<feature type="disulfide bond" evidence="17">
    <location>
        <begin position="51"/>
        <end position="60"/>
    </location>
</feature>
<dbReference type="PANTHER" id="PTHR11670">
    <property type="entry name" value="ACONITASE/IRON-RESPONSIVE ELEMENT FAMILY MEMBER"/>
    <property type="match status" value="1"/>
</dbReference>
<dbReference type="GO" id="GO:0003994">
    <property type="term" value="F:aconitate hydratase activity"/>
    <property type="evidence" value="ECO:0007669"/>
    <property type="project" value="UniProtKB-EC"/>
</dbReference>
<dbReference type="InterPro" id="IPR018136">
    <property type="entry name" value="Aconitase_4Fe-4S_BS"/>
</dbReference>
<feature type="chain" id="PRO_5040351637" description="Cytoplasmic aconitate hydratase" evidence="19">
    <location>
        <begin position="26"/>
        <end position="2226"/>
    </location>
</feature>
<feature type="domain" description="EGF-like" evidence="21">
    <location>
        <begin position="101"/>
        <end position="137"/>
    </location>
</feature>
<dbReference type="GO" id="GO:0005509">
    <property type="term" value="F:calcium ion binding"/>
    <property type="evidence" value="ECO:0007669"/>
    <property type="project" value="InterPro"/>
</dbReference>
<dbReference type="PROSITE" id="PS01186">
    <property type="entry name" value="EGF_2"/>
    <property type="match status" value="6"/>
</dbReference>
<feature type="disulfide bond" evidence="17">
    <location>
        <begin position="245"/>
        <end position="254"/>
    </location>
</feature>
<feature type="compositionally biased region" description="Low complexity" evidence="18">
    <location>
        <begin position="332"/>
        <end position="346"/>
    </location>
</feature>
<feature type="disulfide bond" evidence="17">
    <location>
        <begin position="207"/>
        <end position="216"/>
    </location>
</feature>
<evidence type="ECO:0000313" key="23">
    <source>
        <dbReference type="Proteomes" id="UP001152799"/>
    </source>
</evidence>
<name>A0A9N9MRX8_9CUCU</name>
<proteinExistence type="inferred from homology"/>
<feature type="domain" description="EGF-like" evidence="21">
    <location>
        <begin position="181"/>
        <end position="217"/>
    </location>
</feature>
<dbReference type="InterPro" id="IPR006249">
    <property type="entry name" value="Aconitase/IRP2"/>
</dbReference>
<dbReference type="Gene3D" id="3.30.499.10">
    <property type="entry name" value="Aconitase, domain 3"/>
    <property type="match status" value="2"/>
</dbReference>
<evidence type="ECO:0000256" key="2">
    <source>
        <dbReference type="ARBA" id="ARBA00007185"/>
    </source>
</evidence>
<dbReference type="CDD" id="cd00110">
    <property type="entry name" value="LamG"/>
    <property type="match status" value="4"/>
</dbReference>
<evidence type="ECO:0000256" key="18">
    <source>
        <dbReference type="SAM" id="MobiDB-lite"/>
    </source>
</evidence>
<evidence type="ECO:0000256" key="16">
    <source>
        <dbReference type="ARBA" id="ARBA00029682"/>
    </source>
</evidence>
<comment type="catalytic activity">
    <reaction evidence="15">
        <text>citrate = D-threo-isocitrate</text>
        <dbReference type="Rhea" id="RHEA:10336"/>
        <dbReference type="ChEBI" id="CHEBI:15562"/>
        <dbReference type="ChEBI" id="CHEBI:16947"/>
        <dbReference type="EC" id="4.2.1.3"/>
    </reaction>
</comment>
<keyword evidence="11" id="KW-0411">Iron-sulfur</keyword>
<evidence type="ECO:0000256" key="7">
    <source>
        <dbReference type="ARBA" id="ARBA00022723"/>
    </source>
</evidence>
<dbReference type="PROSITE" id="PS50025">
    <property type="entry name" value="LAM_G_DOMAIN"/>
    <property type="match status" value="4"/>
</dbReference>
<dbReference type="FunFam" id="2.10.25.10:FF:000004">
    <property type="entry name" value="Neurogenic locus notch 1"/>
    <property type="match status" value="2"/>
</dbReference>
<evidence type="ECO:0000256" key="12">
    <source>
        <dbReference type="ARBA" id="ARBA00023157"/>
    </source>
</evidence>
<dbReference type="Proteomes" id="UP001152799">
    <property type="component" value="Chromosome 5"/>
</dbReference>
<dbReference type="Pfam" id="PF02210">
    <property type="entry name" value="Laminin_G_2"/>
    <property type="match status" value="3"/>
</dbReference>
<feature type="disulfide bond" evidence="17">
    <location>
        <begin position="89"/>
        <end position="98"/>
    </location>
</feature>
<dbReference type="PRINTS" id="PR00415">
    <property type="entry name" value="ACONITASE"/>
</dbReference>
<dbReference type="PROSITE" id="PS50026">
    <property type="entry name" value="EGF_3"/>
    <property type="match status" value="12"/>
</dbReference>
<keyword evidence="8 19" id="KW-0732">Signal</keyword>
<feature type="disulfide bond" evidence="17">
    <location>
        <begin position="1363"/>
        <end position="1372"/>
    </location>
</feature>
<feature type="domain" description="EGF-like" evidence="21">
    <location>
        <begin position="1112"/>
        <end position="1150"/>
    </location>
</feature>
<feature type="disulfide bond" evidence="17">
    <location>
        <begin position="1100"/>
        <end position="1109"/>
    </location>
</feature>
<reference evidence="22" key="1">
    <citation type="submission" date="2022-01" db="EMBL/GenBank/DDBJ databases">
        <authorList>
            <person name="King R."/>
        </authorList>
    </citation>
    <scope>NUCLEOTIDE SEQUENCE</scope>
</reference>
<dbReference type="EMBL" id="OU892281">
    <property type="protein sequence ID" value="CAG9768738.1"/>
    <property type="molecule type" value="Genomic_DNA"/>
</dbReference>
<evidence type="ECO:0000256" key="6">
    <source>
        <dbReference type="ARBA" id="ARBA00022536"/>
    </source>
</evidence>
<sequence>MPQLGSTSLLLGLVLLILHAPGVHNGFACLSNPCIHGVCLDDLNSTYFCYCIDGFTGLQCQTNWNDCWSSPCRNGGACVDGIASFNCTCPPGFVGDICEEDFNECESNPCWNNGTCVDGPNGYNCRCLPGYSGIHCEIDIAVCNTTEEARCQNGGVCEEGPGDTFSCRCRPGWEGFLCAIETDECMSAPCQNGAVCIDLHASYECACLFGYTGRNCEEVIKICDKNPCKNGALCLIEDNLPNCYCVPDFHGELCQLQYDECLLGPKCLNGGTCIDGIDNFTCSCPPVLTGVFCECLKLPDNQLDCNYILPSTTTEYFQNVTETESTLTTFFTSEKSSPEPTTSTSTQVPTQRTESTTVPYCITEASTTKSPTSVITTHSTTTMVTEPSTTEETAFTTLITSELFSTDETTTVSDFSTTFTTSGRESRTDNATESTKTSTEATTSISTTTETSSITTLSTTNEESTIYSTQPVTWETTTQAAITSTLPFTPTSLQFSTTTTEIIDFTAPPNVTLRPISDTTTEKSTTETIATTTNEKAEETNRTFSEVSSTTTMLPTTTIFFTEEPITTTETTLSASLESFTTTTETTLGIDCTLSDKRCRNGGTCIFTEDRHQCLCPFDTEGSYCETKLGIKNAAFNGNSYLSHRLPENQNISIEFEAKTLSSTGLLFHAHLDKSYMALYLENGFLMFKFSCGYQTMLLSELTVPVNNGLMLRIRADLEFSKDFKHCDASIKVNDSLSMAGDQTANIDMFSKHLAWLHLGGIPNSIFYDNLPSGGFIGCMSSLKIAEKNIYIYKDADDGYDISECSSLACLSSPCKNGASCNSDGENWICHCRNGYLGKMCEISICDDNPCLFGGTCIPFSNSGYICLCPYGKHGHFCENDLKITEPYFSSTVRGLSSFVAYPLPDGISQKMEIKFRFTPTMMEQISLLVFIGQNGQHDFYSDHLAVSFVKGYIMLTWNMGSGPRRIFTSQPIERGARDYLVQLGYDSRRAWLFVDNMGNVTGRSPGNAVQLDIMPFLYLGGHDSRNFSTLPHDLPLHTGFSGCIFDVEVRIGSIVLPLQGSLKAVGRAVGQCGTTECYEKSCQNGGACLHHGSTFMCLCQDKWYGPLCSSKRNFCDANFTTCAEGSRCVPLLTNYECDCPFGKVGKDCQKDENITDISFTGTRSFLSTHSMDIDSSKFNIEMEIRMLKDTGIILFLGKKKSSFVCLSLQNGLLELRVHSSKIRTNIRDPVTVRSSKLLLKGVWHKVQFGVFGRKVYLYVDHTINMGLLDHGFMLSLPTDSVYLGGLPDLSELPITAHSNHPIPYTGCLRYLSINERKIPLTRENILDSRNVIDCDGTPCGGEACLNGGTCWLDSILNPHCSCLEPYYGEKCQFVPQCTEKSCKNGRCHNSTCSCHIGFEGGLCETEIEVRTPAFAGKSYIIVHKLGDKKRDIRDMQINKLHLNFTTAKSNGLLVWSKKDKDFFGLGLEKGFIKIVYSSSALHKGIIEIVPYLRFSDGLWHNMELTLSPLILKIDNKIISLSENRQYSLEPISTNGIFYIGGLPNSTNLIKDTNGMFPQSFDGCIESFSSNTDKVITDFTPFEGENIESCANNPYNKYLKSLNVDGKEYNYFDIPSLGDQYNRLPYSIRVLLESAVRNCDNFSVKEQDVQNILNWESQQNVEGGMEIPFKPARVILQDFTGVPAVVDFAAMRDAVKDLGGDPEKINPICPADLVIDHSIQVDFTRTDDALQKNEDMEFHRNQERFMFLKWGAKAFDNMLIVPPGSGIVHQVNLEYLARVVFTGKEKPMLYPDTVVGTDSHTTMINGLGVVGWGVGGIEAEAVMLGQAISMLLPQVVGYRLHGELNQYVTSTDLVLTITKNLRQLGVVGKFVEFYGPGVAALSIADRATISNMCPEYGATVGYFPVDENALAYLRQTGRSEEQVKLIEAYLRTTKQLRNYASEQEEPIFTQTESLDLATVVSSVSGPKRPNDRVSVVDMKKDFLSCLSNKVGFKGFGIAPEKLQTTAKFMFDGKQYTIGHGSVVIAAITSCTNTSNPSVMLGAGMLAKKAVEAGLSVQPYIKTSLSPGSGVVTYYLKESGVIPALEQLGFNTVGYGCMTCIGNSGGIDENIANAIEQNDLVCCGVLSGNRNFEGRIHPNTRANYLASPLLVIAYAIAGRVDIDFETEPLGKRADGRDVFLKEIWPTREEIHIVEKQHVIPAMFKEVYSKIQTGSNKWQTLNAPTGKK</sequence>
<dbReference type="InterPro" id="IPR036008">
    <property type="entry name" value="Aconitase_4Fe-4S_dom"/>
</dbReference>
<dbReference type="Pfam" id="PF00330">
    <property type="entry name" value="Aconitase"/>
    <property type="match status" value="1"/>
</dbReference>
<accession>A0A9N9MRX8</accession>
<feature type="domain" description="EGF-like" evidence="21">
    <location>
        <begin position="219"/>
        <end position="255"/>
    </location>
</feature>
<evidence type="ECO:0000256" key="3">
    <source>
        <dbReference type="ARBA" id="ARBA00012926"/>
    </source>
</evidence>
<evidence type="ECO:0000256" key="15">
    <source>
        <dbReference type="ARBA" id="ARBA00023501"/>
    </source>
</evidence>
<dbReference type="SUPFAM" id="SSF57184">
    <property type="entry name" value="Growth factor receptor domain"/>
    <property type="match status" value="1"/>
</dbReference>
<feature type="disulfide bond" evidence="17">
    <location>
        <begin position="127"/>
        <end position="136"/>
    </location>
</feature>
<feature type="signal peptide" evidence="19">
    <location>
        <begin position="1"/>
        <end position="25"/>
    </location>
</feature>
<feature type="domain" description="EGF-like" evidence="21">
    <location>
        <begin position="257"/>
        <end position="294"/>
    </location>
</feature>
<evidence type="ECO:0000259" key="21">
    <source>
        <dbReference type="PROSITE" id="PS50026"/>
    </source>
</evidence>
<dbReference type="GO" id="GO:0030154">
    <property type="term" value="P:cell differentiation"/>
    <property type="evidence" value="ECO:0007669"/>
    <property type="project" value="UniProtKB-ARBA"/>
</dbReference>
<feature type="disulfide bond" evidence="17">
    <location>
        <begin position="284"/>
        <end position="293"/>
    </location>
</feature>
<dbReference type="InterPro" id="IPR000152">
    <property type="entry name" value="EGF-type_Asp/Asn_hydroxyl_site"/>
</dbReference>
<dbReference type="SUPFAM" id="SSF49899">
    <property type="entry name" value="Concanavalin A-like lectins/glucanases"/>
    <property type="match status" value="4"/>
</dbReference>
<dbReference type="Pfam" id="PF00008">
    <property type="entry name" value="EGF"/>
    <property type="match status" value="2"/>
</dbReference>
<dbReference type="GO" id="GO:0051539">
    <property type="term" value="F:4 iron, 4 sulfur cluster binding"/>
    <property type="evidence" value="ECO:0007669"/>
    <property type="project" value="UniProtKB-KW"/>
</dbReference>
<organism evidence="22 23">
    <name type="scientific">Ceutorhynchus assimilis</name>
    <name type="common">cabbage seed weevil</name>
    <dbReference type="NCBI Taxonomy" id="467358"/>
    <lineage>
        <taxon>Eukaryota</taxon>
        <taxon>Metazoa</taxon>
        <taxon>Ecdysozoa</taxon>
        <taxon>Arthropoda</taxon>
        <taxon>Hexapoda</taxon>
        <taxon>Insecta</taxon>
        <taxon>Pterygota</taxon>
        <taxon>Neoptera</taxon>
        <taxon>Endopterygota</taxon>
        <taxon>Coleoptera</taxon>
        <taxon>Polyphaga</taxon>
        <taxon>Cucujiformia</taxon>
        <taxon>Curculionidae</taxon>
        <taxon>Ceutorhynchinae</taxon>
        <taxon>Ceutorhynchus</taxon>
    </lineage>
</organism>
<dbReference type="CDD" id="cd01586">
    <property type="entry name" value="AcnA_IRP"/>
    <property type="match status" value="1"/>
</dbReference>
<feature type="domain" description="Laminin G" evidence="20">
    <location>
        <begin position="889"/>
        <end position="1073"/>
    </location>
</feature>
<dbReference type="InterPro" id="IPR013320">
    <property type="entry name" value="ConA-like_dom_sf"/>
</dbReference>
<keyword evidence="12 17" id="KW-1015">Disulfide bond</keyword>
<dbReference type="InterPro" id="IPR015931">
    <property type="entry name" value="Acnase/IPM_dHydase_lsu_aba_1/3"/>
</dbReference>
<evidence type="ECO:0000256" key="8">
    <source>
        <dbReference type="ARBA" id="ARBA00022729"/>
    </source>
</evidence>
<evidence type="ECO:0000259" key="20">
    <source>
        <dbReference type="PROSITE" id="PS50025"/>
    </source>
</evidence>
<feature type="domain" description="Laminin G" evidence="20">
    <location>
        <begin position="1410"/>
        <end position="1590"/>
    </location>
</feature>
<dbReference type="GO" id="GO:0009653">
    <property type="term" value="P:anatomical structure morphogenesis"/>
    <property type="evidence" value="ECO:0007669"/>
    <property type="project" value="UniProtKB-ARBA"/>
</dbReference>
<dbReference type="FunFam" id="2.10.25.10:FF:000710">
    <property type="entry name" value="Blast:Protein eyes shut"/>
    <property type="match status" value="1"/>
</dbReference>